<evidence type="ECO:0000256" key="7">
    <source>
        <dbReference type="ARBA" id="ARBA00022771"/>
    </source>
</evidence>
<dbReference type="InterPro" id="IPR031127">
    <property type="entry name" value="E3_UB_ligase_RBR"/>
</dbReference>
<dbReference type="InterPro" id="IPR013083">
    <property type="entry name" value="Znf_RING/FYVE/PHD"/>
</dbReference>
<keyword evidence="6" id="KW-0677">Repeat</keyword>
<evidence type="ECO:0000256" key="8">
    <source>
        <dbReference type="ARBA" id="ARBA00022786"/>
    </source>
</evidence>
<dbReference type="Gene3D" id="3.30.40.10">
    <property type="entry name" value="Zinc/RING finger domain, C3HC4 (zinc finger)"/>
    <property type="match status" value="1"/>
</dbReference>
<dbReference type="EMBL" id="MU155186">
    <property type="protein sequence ID" value="KAF9480940.1"/>
    <property type="molecule type" value="Genomic_DNA"/>
</dbReference>
<dbReference type="PANTHER" id="PTHR11685">
    <property type="entry name" value="RBR FAMILY RING FINGER AND IBR DOMAIN-CONTAINING"/>
    <property type="match status" value="1"/>
</dbReference>
<dbReference type="GO" id="GO:0008270">
    <property type="term" value="F:zinc ion binding"/>
    <property type="evidence" value="ECO:0007669"/>
    <property type="project" value="UniProtKB-KW"/>
</dbReference>
<comment type="caution">
    <text evidence="13">The sequence shown here is derived from an EMBL/GenBank/DDBJ whole genome shotgun (WGS) entry which is preliminary data.</text>
</comment>
<dbReference type="PROSITE" id="PS51873">
    <property type="entry name" value="TRIAD"/>
    <property type="match status" value="1"/>
</dbReference>
<evidence type="ECO:0000256" key="2">
    <source>
        <dbReference type="ARBA" id="ARBA00004906"/>
    </source>
</evidence>
<keyword evidence="14" id="KW-1185">Reference proteome</keyword>
<evidence type="ECO:0000256" key="1">
    <source>
        <dbReference type="ARBA" id="ARBA00001798"/>
    </source>
</evidence>
<dbReference type="OrthoDB" id="1431934at2759"/>
<protein>
    <recommendedName>
        <fullName evidence="3">RBR-type E3 ubiquitin transferase</fullName>
        <ecNumber evidence="3">2.3.2.31</ecNumber>
    </recommendedName>
</protein>
<keyword evidence="5" id="KW-0479">Metal-binding</keyword>
<dbReference type="InterPro" id="IPR001841">
    <property type="entry name" value="Znf_RING"/>
</dbReference>
<dbReference type="CDD" id="cd22584">
    <property type="entry name" value="Rcat_RBR_unk"/>
    <property type="match status" value="1"/>
</dbReference>
<keyword evidence="4" id="KW-0808">Transferase</keyword>
<dbReference type="SMART" id="SM00184">
    <property type="entry name" value="RING"/>
    <property type="match status" value="2"/>
</dbReference>
<evidence type="ECO:0000313" key="14">
    <source>
        <dbReference type="Proteomes" id="UP000807469"/>
    </source>
</evidence>
<dbReference type="Proteomes" id="UP000807469">
    <property type="component" value="Unassembled WGS sequence"/>
</dbReference>
<name>A0A9P6D2A6_9AGAR</name>
<dbReference type="GO" id="GO:0061630">
    <property type="term" value="F:ubiquitin protein ligase activity"/>
    <property type="evidence" value="ECO:0007669"/>
    <property type="project" value="UniProtKB-EC"/>
</dbReference>
<evidence type="ECO:0000256" key="3">
    <source>
        <dbReference type="ARBA" id="ARBA00012251"/>
    </source>
</evidence>
<dbReference type="InterPro" id="IPR017907">
    <property type="entry name" value="Znf_RING_CS"/>
</dbReference>
<reference evidence="13" key="1">
    <citation type="submission" date="2020-11" db="EMBL/GenBank/DDBJ databases">
        <authorList>
            <consortium name="DOE Joint Genome Institute"/>
            <person name="Ahrendt S."/>
            <person name="Riley R."/>
            <person name="Andreopoulos W."/>
            <person name="Labutti K."/>
            <person name="Pangilinan J."/>
            <person name="Ruiz-Duenas F.J."/>
            <person name="Barrasa J.M."/>
            <person name="Sanchez-Garcia M."/>
            <person name="Camarero S."/>
            <person name="Miyauchi S."/>
            <person name="Serrano A."/>
            <person name="Linde D."/>
            <person name="Babiker R."/>
            <person name="Drula E."/>
            <person name="Ayuso-Fernandez I."/>
            <person name="Pacheco R."/>
            <person name="Padilla G."/>
            <person name="Ferreira P."/>
            <person name="Barriuso J."/>
            <person name="Kellner H."/>
            <person name="Castanera R."/>
            <person name="Alfaro M."/>
            <person name="Ramirez L."/>
            <person name="Pisabarro A.G."/>
            <person name="Kuo A."/>
            <person name="Tritt A."/>
            <person name="Lipzen A."/>
            <person name="He G."/>
            <person name="Yan M."/>
            <person name="Ng V."/>
            <person name="Cullen D."/>
            <person name="Martin F."/>
            <person name="Rosso M.-N."/>
            <person name="Henrissat B."/>
            <person name="Hibbett D."/>
            <person name="Martinez A.T."/>
            <person name="Grigoriev I.V."/>
        </authorList>
    </citation>
    <scope>NUCLEOTIDE SEQUENCE</scope>
    <source>
        <strain evidence="13">CIRM-BRFM 674</strain>
    </source>
</reference>
<dbReference type="EC" id="2.3.2.31" evidence="3"/>
<keyword evidence="7 10" id="KW-0863">Zinc-finger</keyword>
<feature type="domain" description="RING-type" evidence="11">
    <location>
        <begin position="211"/>
        <end position="258"/>
    </location>
</feature>
<evidence type="ECO:0000256" key="4">
    <source>
        <dbReference type="ARBA" id="ARBA00022679"/>
    </source>
</evidence>
<dbReference type="Pfam" id="PF22605">
    <property type="entry name" value="IBR_2"/>
    <property type="match status" value="1"/>
</dbReference>
<keyword evidence="9" id="KW-0862">Zinc</keyword>
<dbReference type="PROSITE" id="PS00518">
    <property type="entry name" value="ZF_RING_1"/>
    <property type="match status" value="1"/>
</dbReference>
<evidence type="ECO:0000259" key="12">
    <source>
        <dbReference type="PROSITE" id="PS51873"/>
    </source>
</evidence>
<comment type="catalytic activity">
    <reaction evidence="1">
        <text>[E2 ubiquitin-conjugating enzyme]-S-ubiquitinyl-L-cysteine + [acceptor protein]-L-lysine = [E2 ubiquitin-conjugating enzyme]-L-cysteine + [acceptor protein]-N(6)-ubiquitinyl-L-lysine.</text>
        <dbReference type="EC" id="2.3.2.31"/>
    </reaction>
</comment>
<feature type="domain" description="RING-type" evidence="12">
    <location>
        <begin position="207"/>
        <end position="429"/>
    </location>
</feature>
<dbReference type="SUPFAM" id="SSF57850">
    <property type="entry name" value="RING/U-box"/>
    <property type="match status" value="2"/>
</dbReference>
<evidence type="ECO:0000256" key="10">
    <source>
        <dbReference type="PROSITE-ProRule" id="PRU00175"/>
    </source>
</evidence>
<dbReference type="InterPro" id="IPR054694">
    <property type="entry name" value="Parkin-like_IBR"/>
</dbReference>
<evidence type="ECO:0000256" key="5">
    <source>
        <dbReference type="ARBA" id="ARBA00022723"/>
    </source>
</evidence>
<gene>
    <name evidence="13" type="ORF">BDN70DRAFT_855991</name>
</gene>
<organism evidence="13 14">
    <name type="scientific">Pholiota conissans</name>
    <dbReference type="NCBI Taxonomy" id="109636"/>
    <lineage>
        <taxon>Eukaryota</taxon>
        <taxon>Fungi</taxon>
        <taxon>Dikarya</taxon>
        <taxon>Basidiomycota</taxon>
        <taxon>Agaricomycotina</taxon>
        <taxon>Agaricomycetes</taxon>
        <taxon>Agaricomycetidae</taxon>
        <taxon>Agaricales</taxon>
        <taxon>Agaricineae</taxon>
        <taxon>Strophariaceae</taxon>
        <taxon>Pholiota</taxon>
    </lineage>
</organism>
<evidence type="ECO:0000313" key="13">
    <source>
        <dbReference type="EMBL" id="KAF9480940.1"/>
    </source>
</evidence>
<dbReference type="InterPro" id="IPR044066">
    <property type="entry name" value="TRIAD_supradom"/>
</dbReference>
<evidence type="ECO:0000259" key="11">
    <source>
        <dbReference type="PROSITE" id="PS50089"/>
    </source>
</evidence>
<comment type="pathway">
    <text evidence="2">Protein modification; protein ubiquitination.</text>
</comment>
<dbReference type="AlphaFoldDB" id="A0A9P6D2A6"/>
<accession>A0A9P6D2A6</accession>
<proteinExistence type="predicted"/>
<evidence type="ECO:0000256" key="9">
    <source>
        <dbReference type="ARBA" id="ARBA00022833"/>
    </source>
</evidence>
<evidence type="ECO:0000256" key="6">
    <source>
        <dbReference type="ARBA" id="ARBA00022737"/>
    </source>
</evidence>
<sequence length="429" mass="47805">MLLRTRHGESSATRQLLGTGKPMCIICDVRLAFNNGIKTYPTCGLTCAELLKLMQEQDNNPTAAQNNMPADRPLCVVCNVRPRFNNGRRAFPTCGHKCANTKEVNDMIIASRSVMKTVNGGSSVSMCEVCDQRPKYEIGGKVHRTCGHECAVRLRALNVQIETLQEIVTDLVANDDKGRNIDQGTITAVSSKKSAPSSNSDLPIQKLIFECIICFDTLGGRDLSQIACEHTICIDCMKQFILSALDEGQYPIICPSCKIGKQRLDKPISIIDDKIMWSLGLGEAELSKFEKLQMLLHSVEITCPKCKESMFVDRNDYKDTKIIFCPLLLCNFSWCRDCKQEIVHVNTPHSCDGSKELEHLIKENGWKICPGCQTPVQKSEGCNHMACLAPGCNTHFCYLCGESIAQSVISEEIKDAKTKHYVRCQLFEH</sequence>
<dbReference type="Gene3D" id="1.20.120.1750">
    <property type="match status" value="1"/>
</dbReference>
<keyword evidence="8" id="KW-0833">Ubl conjugation pathway</keyword>
<dbReference type="PROSITE" id="PS50089">
    <property type="entry name" value="ZF_RING_2"/>
    <property type="match status" value="1"/>
</dbReference>
<dbReference type="GO" id="GO:0016567">
    <property type="term" value="P:protein ubiquitination"/>
    <property type="evidence" value="ECO:0007669"/>
    <property type="project" value="InterPro"/>
</dbReference>